<keyword evidence="1" id="KW-1133">Transmembrane helix</keyword>
<dbReference type="AlphaFoldDB" id="A0A8J2Z741"/>
<evidence type="ECO:0000256" key="1">
    <source>
        <dbReference type="SAM" id="Phobius"/>
    </source>
</evidence>
<protein>
    <submittedName>
        <fullName evidence="2">Uncharacterized protein</fullName>
    </submittedName>
</protein>
<feature type="transmembrane region" description="Helical" evidence="1">
    <location>
        <begin position="208"/>
        <end position="226"/>
    </location>
</feature>
<reference evidence="2" key="1">
    <citation type="journal article" date="2014" name="Int. J. Syst. Evol. Microbiol.">
        <title>Complete genome sequence of Corynebacterium casei LMG S-19264T (=DSM 44701T), isolated from a smear-ripened cheese.</title>
        <authorList>
            <consortium name="US DOE Joint Genome Institute (JGI-PGF)"/>
            <person name="Walter F."/>
            <person name="Albersmeier A."/>
            <person name="Kalinowski J."/>
            <person name="Ruckert C."/>
        </authorList>
    </citation>
    <scope>NUCLEOTIDE SEQUENCE</scope>
    <source>
        <strain evidence="2">CGMCC 1.15758</strain>
    </source>
</reference>
<evidence type="ECO:0000313" key="2">
    <source>
        <dbReference type="EMBL" id="GGG08689.1"/>
    </source>
</evidence>
<dbReference type="OrthoDB" id="5629708at2"/>
<evidence type="ECO:0000313" key="3">
    <source>
        <dbReference type="Proteomes" id="UP000636949"/>
    </source>
</evidence>
<proteinExistence type="predicted"/>
<comment type="caution">
    <text evidence="2">The sequence shown here is derived from an EMBL/GenBank/DDBJ whole genome shotgun (WGS) entry which is preliminary data.</text>
</comment>
<dbReference type="RefSeq" id="WP_117004088.1">
    <property type="nucleotide sequence ID" value="NZ_BMJS01000077.1"/>
</dbReference>
<dbReference type="Proteomes" id="UP000636949">
    <property type="component" value="Unassembled WGS sequence"/>
</dbReference>
<gene>
    <name evidence="2" type="ORF">GCM10010995_27800</name>
</gene>
<keyword evidence="1" id="KW-0812">Transmembrane</keyword>
<feature type="transmembrane region" description="Helical" evidence="1">
    <location>
        <begin position="182"/>
        <end position="202"/>
    </location>
</feature>
<keyword evidence="1" id="KW-0472">Membrane</keyword>
<organism evidence="2 3">
    <name type="scientific">Cysteiniphilum litorale</name>
    <dbReference type="NCBI Taxonomy" id="2056700"/>
    <lineage>
        <taxon>Bacteria</taxon>
        <taxon>Pseudomonadati</taxon>
        <taxon>Pseudomonadota</taxon>
        <taxon>Gammaproteobacteria</taxon>
        <taxon>Thiotrichales</taxon>
        <taxon>Fastidiosibacteraceae</taxon>
        <taxon>Cysteiniphilum</taxon>
    </lineage>
</organism>
<sequence length="251" mass="28835">MLALTDKHVDTISVNLNTDHDAIEIISGIIIKPIKLEANVEPKHKIPILIKIYHADWQILNLPQEITQHYPVVIHTKPRTVVYGRYNALEHTFTLTVAAKYRKAMTKKKAMMGIVSIFSLNIMPVLRKARRMIGNPFSYSFDIGSDIWQMIKAPKKHTSNTTSTAGRSFADMDDREAKKYSLNFSCLAILILCIPLIMYLLSLLMGGYFSYYTFFVIPFCLIPLHMRYQCKYRIKISAGRFLIQLFKGRGI</sequence>
<name>A0A8J2Z741_9GAMM</name>
<reference evidence="2" key="2">
    <citation type="submission" date="2020-09" db="EMBL/GenBank/DDBJ databases">
        <authorList>
            <person name="Sun Q."/>
            <person name="Zhou Y."/>
        </authorList>
    </citation>
    <scope>NUCLEOTIDE SEQUENCE</scope>
    <source>
        <strain evidence="2">CGMCC 1.15758</strain>
    </source>
</reference>
<accession>A0A8J2Z741</accession>
<dbReference type="EMBL" id="BMJS01000077">
    <property type="protein sequence ID" value="GGG08689.1"/>
    <property type="molecule type" value="Genomic_DNA"/>
</dbReference>
<keyword evidence="3" id="KW-1185">Reference proteome</keyword>